<keyword evidence="5" id="KW-0997">Cell inner membrane</keyword>
<keyword evidence="6 10" id="KW-0812">Transmembrane</keyword>
<comment type="subcellular location">
    <subcellularLocation>
        <location evidence="1">Cell inner membrane</location>
        <topology evidence="1">Single-pass membrane protein</topology>
    </subcellularLocation>
</comment>
<keyword evidence="8 10" id="KW-1133">Transmembrane helix</keyword>
<accession>A0A423K214</accession>
<sequence length="154" mass="17391">MKQAWRSGYSATILGWQRLSRREQWLLSGLSGLILGILAFSLVWQPTQQRLSVAERQYRHQQNLAAQLQQTQPPGIAPVISDQPLSLRLSESATTAGLELQQMDADNDLLRLTLSGEANVLLRWLHRVERDGVSLQSLTLEKRDAVLQARVVIR</sequence>
<evidence type="ECO:0000313" key="12">
    <source>
        <dbReference type="Proteomes" id="UP000285349"/>
    </source>
</evidence>
<comment type="caution">
    <text evidence="11">The sequence shown here is derived from an EMBL/GenBank/DDBJ whole genome shotgun (WGS) entry which is preliminary data.</text>
</comment>
<evidence type="ECO:0000256" key="2">
    <source>
        <dbReference type="ARBA" id="ARBA00010637"/>
    </source>
</evidence>
<keyword evidence="9 10" id="KW-0472">Membrane</keyword>
<evidence type="ECO:0000256" key="3">
    <source>
        <dbReference type="ARBA" id="ARBA00022448"/>
    </source>
</evidence>
<dbReference type="Pfam" id="PF04612">
    <property type="entry name" value="T2SSM"/>
    <property type="match status" value="1"/>
</dbReference>
<comment type="similarity">
    <text evidence="2">Belongs to the GSP M family.</text>
</comment>
<dbReference type="AlphaFoldDB" id="A0A423K214"/>
<evidence type="ECO:0000256" key="10">
    <source>
        <dbReference type="SAM" id="Phobius"/>
    </source>
</evidence>
<evidence type="ECO:0000256" key="8">
    <source>
        <dbReference type="ARBA" id="ARBA00022989"/>
    </source>
</evidence>
<dbReference type="Proteomes" id="UP000285349">
    <property type="component" value="Unassembled WGS sequence"/>
</dbReference>
<dbReference type="OrthoDB" id="7029255at2"/>
<dbReference type="InterPro" id="IPR007690">
    <property type="entry name" value="T2SS_GspM"/>
</dbReference>
<keyword evidence="4" id="KW-1003">Cell membrane</keyword>
<evidence type="ECO:0000256" key="5">
    <source>
        <dbReference type="ARBA" id="ARBA00022519"/>
    </source>
</evidence>
<proteinExistence type="inferred from homology"/>
<gene>
    <name evidence="11" type="ORF">BK666_16220</name>
</gene>
<organism evidence="11 12">
    <name type="scientific">Pseudomonas frederiksbergensis</name>
    <dbReference type="NCBI Taxonomy" id="104087"/>
    <lineage>
        <taxon>Bacteria</taxon>
        <taxon>Pseudomonadati</taxon>
        <taxon>Pseudomonadota</taxon>
        <taxon>Gammaproteobacteria</taxon>
        <taxon>Pseudomonadales</taxon>
        <taxon>Pseudomonadaceae</taxon>
        <taxon>Pseudomonas</taxon>
    </lineage>
</organism>
<dbReference type="GO" id="GO:0015627">
    <property type="term" value="C:type II protein secretion system complex"/>
    <property type="evidence" value="ECO:0007669"/>
    <property type="project" value="InterPro"/>
</dbReference>
<name>A0A423K214_9PSED</name>
<feature type="transmembrane region" description="Helical" evidence="10">
    <location>
        <begin position="25"/>
        <end position="44"/>
    </location>
</feature>
<evidence type="ECO:0000256" key="6">
    <source>
        <dbReference type="ARBA" id="ARBA00022692"/>
    </source>
</evidence>
<evidence type="ECO:0000256" key="7">
    <source>
        <dbReference type="ARBA" id="ARBA00022927"/>
    </source>
</evidence>
<dbReference type="SUPFAM" id="SSF103054">
    <property type="entry name" value="General secretion pathway protein M, EpsM"/>
    <property type="match status" value="1"/>
</dbReference>
<keyword evidence="3" id="KW-0813">Transport</keyword>
<dbReference type="InterPro" id="IPR023229">
    <property type="entry name" value="T2SS_M_periplasmic_sf"/>
</dbReference>
<reference evidence="11 12" key="1">
    <citation type="submission" date="2016-10" db="EMBL/GenBank/DDBJ databases">
        <title>Comparative genome analysis of multiple Pseudomonas spp. focuses on biocontrol and plant growth promoting traits.</title>
        <authorList>
            <person name="Tao X.-Y."/>
            <person name="Taylor C.G."/>
        </authorList>
    </citation>
    <scope>NUCLEOTIDE SEQUENCE [LARGE SCALE GENOMIC DNA]</scope>
    <source>
        <strain evidence="11 12">37A10</strain>
    </source>
</reference>
<dbReference type="EMBL" id="MOBQ01000019">
    <property type="protein sequence ID" value="RON44959.1"/>
    <property type="molecule type" value="Genomic_DNA"/>
</dbReference>
<protein>
    <submittedName>
        <fullName evidence="11">Type II secretory protein PulM</fullName>
    </submittedName>
</protein>
<evidence type="ECO:0000256" key="4">
    <source>
        <dbReference type="ARBA" id="ARBA00022475"/>
    </source>
</evidence>
<evidence type="ECO:0000313" key="11">
    <source>
        <dbReference type="EMBL" id="RON44959.1"/>
    </source>
</evidence>
<evidence type="ECO:0000256" key="9">
    <source>
        <dbReference type="ARBA" id="ARBA00023136"/>
    </source>
</evidence>
<evidence type="ECO:0000256" key="1">
    <source>
        <dbReference type="ARBA" id="ARBA00004377"/>
    </source>
</evidence>
<keyword evidence="7" id="KW-0653">Protein transport</keyword>
<dbReference type="Gene3D" id="3.30.1360.100">
    <property type="entry name" value="General secretion pathway protein M, EpsM"/>
    <property type="match status" value="1"/>
</dbReference>
<dbReference type="GO" id="GO:0015628">
    <property type="term" value="P:protein secretion by the type II secretion system"/>
    <property type="evidence" value="ECO:0007669"/>
    <property type="project" value="InterPro"/>
</dbReference>
<dbReference type="RefSeq" id="WP_123511045.1">
    <property type="nucleotide sequence ID" value="NZ_MOBQ01000019.1"/>
</dbReference>
<dbReference type="GO" id="GO:0005886">
    <property type="term" value="C:plasma membrane"/>
    <property type="evidence" value="ECO:0007669"/>
    <property type="project" value="UniProtKB-SubCell"/>
</dbReference>